<comment type="caution">
    <text evidence="7">The sequence shown here is derived from an EMBL/GenBank/DDBJ whole genome shotgun (WGS) entry which is preliminary data.</text>
</comment>
<dbReference type="Gene3D" id="3.40.970.40">
    <property type="entry name" value="fibrinogen binding protein from staphylococcus aureus domain like"/>
    <property type="match status" value="1"/>
</dbReference>
<dbReference type="PANTHER" id="PTHR15239">
    <property type="entry name" value="NUCLEAR EXPORT MEDIATOR FACTOR NEMF"/>
    <property type="match status" value="1"/>
</dbReference>
<dbReference type="STRING" id="1423820.FC64_GL001220"/>
<keyword evidence="4 5" id="KW-0648">Protein biosynthesis</keyword>
<dbReference type="FunFam" id="2.30.310.10:FF:000004">
    <property type="entry name" value="Fibronectin-binding protein A"/>
    <property type="match status" value="1"/>
</dbReference>
<gene>
    <name evidence="5" type="primary">rqcH</name>
    <name evidence="7" type="ORF">FC64_GL001220</name>
</gene>
<dbReference type="Proteomes" id="UP000051291">
    <property type="component" value="Unassembled WGS sequence"/>
</dbReference>
<dbReference type="HAMAP" id="MF_00844_B">
    <property type="entry name" value="RqcH_B"/>
    <property type="match status" value="1"/>
</dbReference>
<reference evidence="7 8" key="1">
    <citation type="journal article" date="2015" name="Genome Announc.">
        <title>Expanding the biotechnology potential of lactobacilli through comparative genomics of 213 strains and associated genera.</title>
        <authorList>
            <person name="Sun Z."/>
            <person name="Harris H.M."/>
            <person name="McCann A."/>
            <person name="Guo C."/>
            <person name="Argimon S."/>
            <person name="Zhang W."/>
            <person name="Yang X."/>
            <person name="Jeffery I.B."/>
            <person name="Cooney J.C."/>
            <person name="Kagawa T.F."/>
            <person name="Liu W."/>
            <person name="Song Y."/>
            <person name="Salvetti E."/>
            <person name="Wrobel A."/>
            <person name="Rasinkangas P."/>
            <person name="Parkhill J."/>
            <person name="Rea M.C."/>
            <person name="O'Sullivan O."/>
            <person name="Ritari J."/>
            <person name="Douillard F.P."/>
            <person name="Paul Ross R."/>
            <person name="Yang R."/>
            <person name="Briner A.E."/>
            <person name="Felis G.E."/>
            <person name="de Vos W.M."/>
            <person name="Barrangou R."/>
            <person name="Klaenhammer T.R."/>
            <person name="Caufield P.W."/>
            <person name="Cui Y."/>
            <person name="Zhang H."/>
            <person name="O'Toole P.W."/>
        </authorList>
    </citation>
    <scope>NUCLEOTIDE SEQUENCE [LARGE SCALE GENOMIC DNA]</scope>
    <source>
        <strain evidence="7 8">DSM 20653</strain>
    </source>
</reference>
<evidence type="ECO:0000313" key="7">
    <source>
        <dbReference type="EMBL" id="KRM52026.1"/>
    </source>
</evidence>
<dbReference type="Pfam" id="PF05670">
    <property type="entry name" value="NFACT-R_1"/>
    <property type="match status" value="1"/>
</dbReference>
<protein>
    <recommendedName>
        <fullName evidence="5">Rqc2 homolog RqcH</fullName>
        <shortName evidence="5">RqcH</shortName>
    </recommendedName>
</protein>
<dbReference type="Gene3D" id="2.30.310.10">
    <property type="entry name" value="ibrinogen binding protein from staphylococcus aureus domain"/>
    <property type="match status" value="1"/>
</dbReference>
<accession>A0A0R1ZCG1</accession>
<dbReference type="GO" id="GO:1990112">
    <property type="term" value="C:RQC complex"/>
    <property type="evidence" value="ECO:0007669"/>
    <property type="project" value="TreeGrafter"/>
</dbReference>
<comment type="similarity">
    <text evidence="5">Belongs to the NEMF family.</text>
</comment>
<keyword evidence="8" id="KW-1185">Reference proteome</keyword>
<keyword evidence="1 5" id="KW-0820">tRNA-binding</keyword>
<evidence type="ECO:0000313" key="8">
    <source>
        <dbReference type="Proteomes" id="UP000051291"/>
    </source>
</evidence>
<dbReference type="PATRIC" id="fig|1423820.4.peg.1246"/>
<dbReference type="InterPro" id="IPR043682">
    <property type="entry name" value="RqcH_bacterial"/>
</dbReference>
<dbReference type="GO" id="GO:0043023">
    <property type="term" value="F:ribosomal large subunit binding"/>
    <property type="evidence" value="ECO:0007669"/>
    <property type="project" value="UniProtKB-UniRule"/>
</dbReference>
<evidence type="ECO:0000256" key="3">
    <source>
        <dbReference type="ARBA" id="ARBA00022884"/>
    </source>
</evidence>
<feature type="coiled-coil region" evidence="5">
    <location>
        <begin position="373"/>
        <end position="400"/>
    </location>
</feature>
<dbReference type="EMBL" id="AYYZ01000029">
    <property type="protein sequence ID" value="KRM52026.1"/>
    <property type="molecule type" value="Genomic_DNA"/>
</dbReference>
<feature type="domain" description="NFACT RNA-binding" evidence="6">
    <location>
        <begin position="453"/>
        <end position="542"/>
    </location>
</feature>
<dbReference type="GO" id="GO:0000049">
    <property type="term" value="F:tRNA binding"/>
    <property type="evidence" value="ECO:0007669"/>
    <property type="project" value="UniProtKB-UniRule"/>
</dbReference>
<keyword evidence="5" id="KW-0175">Coiled coil</keyword>
<sequence length="572" mass="66110">MAFDGMFTHAMVSELRTKILNGRIMKISQPYPNEVILTIRSNRKNYPLLLSAHPNYARMQITQIPYKNPAVPTKFTMMLRKYLENAKLTDIQQLENDRVVYFSFETRNEIGDRLPLLLSIEIMNRYSNVILINQQNQTIIDTIKHVGMDQNRYRTLLPGATYRQPPKQEKLDPFAAKNSQRLIALGQQFPNREVLAQNIQKKFQGFGKVSSLQLADVFHQNDGQSDAEHLTTFLKATADPIPSLTTGKQLDFTFTNLGNDIQDMGTQFSSLSTLLDHFYREKATRDRVRQQGALLIHVVNQELKKNRNKLKKLQKEFANTQHANEYRIKGELLTTYLYQVKRGMTEITLPNFYDNERPLKIALSNQIGPSQNAQKYFKKYQKLKNAISYLKEQIKLTEDEINYFEEIQTQIELAEPQDLTDIQVELESGGYLRKNNHHKKNKRRVKINQPETFWASDGTKIKVGKNNLQNEKLTLHTASKNDYWLHVKNIPGSHVIVESNNPSDETLVEAAELAAYFSKSRNSANVPVDYVQVRRIRKPNGTKPGFVIYEGQKTLYVTPTEEKVNQLKTKNE</sequence>
<dbReference type="AlphaFoldDB" id="A0A0R1ZCG1"/>
<comment type="subunit">
    <text evidence="5">Associates with stalled 50S ribosomal subunits. Binds to RqcP.</text>
</comment>
<evidence type="ECO:0000259" key="6">
    <source>
        <dbReference type="Pfam" id="PF05670"/>
    </source>
</evidence>
<keyword evidence="2 5" id="KW-0699">rRNA-binding</keyword>
<dbReference type="PANTHER" id="PTHR15239:SF6">
    <property type="entry name" value="RIBOSOME QUALITY CONTROL COMPLEX SUBUNIT NEMF"/>
    <property type="match status" value="1"/>
</dbReference>
<dbReference type="InterPro" id="IPR051608">
    <property type="entry name" value="RQC_Subunit_NEMF"/>
</dbReference>
<comment type="function">
    <text evidence="5">Key component of the ribosome quality control system (RQC), a ribosome-associated complex that mediates the extraction of incompletely synthesized nascent chains from stalled ribosomes and their subsequent degradation. RqcH recruits Ala-charged tRNA, and with RqcP directs the elongation of stalled nascent chains on 50S ribosomal subunits, leading to non-templated C-terminal alanine extensions (Ala tail). The Ala tail promotes nascent chain degradation. May add between 1 and at least 8 Ala residues. Binds to stalled 50S ribosomal subunits.</text>
</comment>
<name>A0A0R1ZCG1_9LACO</name>
<dbReference type="RefSeq" id="WP_057907042.1">
    <property type="nucleotide sequence ID" value="NZ_AYYZ01000029.1"/>
</dbReference>
<evidence type="ECO:0000256" key="5">
    <source>
        <dbReference type="HAMAP-Rule" id="MF_00844"/>
    </source>
</evidence>
<evidence type="ECO:0000256" key="2">
    <source>
        <dbReference type="ARBA" id="ARBA00022730"/>
    </source>
</evidence>
<dbReference type="GO" id="GO:0072344">
    <property type="term" value="P:rescue of stalled ribosome"/>
    <property type="evidence" value="ECO:0007669"/>
    <property type="project" value="UniProtKB-UniRule"/>
</dbReference>
<feature type="coiled-coil region" evidence="5">
    <location>
        <begin position="296"/>
        <end position="323"/>
    </location>
</feature>
<keyword evidence="3 5" id="KW-0694">RNA-binding</keyword>
<dbReference type="Pfam" id="PF05833">
    <property type="entry name" value="NFACT_N"/>
    <property type="match status" value="1"/>
</dbReference>
<dbReference type="InterPro" id="IPR008532">
    <property type="entry name" value="NFACT_RNA-bd"/>
</dbReference>
<dbReference type="GO" id="GO:0019843">
    <property type="term" value="F:rRNA binding"/>
    <property type="evidence" value="ECO:0007669"/>
    <property type="project" value="UniProtKB-UniRule"/>
</dbReference>
<evidence type="ECO:0000256" key="1">
    <source>
        <dbReference type="ARBA" id="ARBA00022555"/>
    </source>
</evidence>
<evidence type="ECO:0000256" key="4">
    <source>
        <dbReference type="ARBA" id="ARBA00022917"/>
    </source>
</evidence>
<proteinExistence type="inferred from homology"/>
<organism evidence="7 8">
    <name type="scientific">Ligilactobacillus araffinosus DSM 20653</name>
    <dbReference type="NCBI Taxonomy" id="1423820"/>
    <lineage>
        <taxon>Bacteria</taxon>
        <taxon>Bacillati</taxon>
        <taxon>Bacillota</taxon>
        <taxon>Bacilli</taxon>
        <taxon>Lactobacillales</taxon>
        <taxon>Lactobacillaceae</taxon>
        <taxon>Ligilactobacillus</taxon>
    </lineage>
</organism>